<dbReference type="InterPro" id="IPR046773">
    <property type="entry name" value="DOCKER_Lobe_C"/>
</dbReference>
<dbReference type="SUPFAM" id="SSF48371">
    <property type="entry name" value="ARM repeat"/>
    <property type="match status" value="1"/>
</dbReference>
<evidence type="ECO:0000313" key="8">
    <source>
        <dbReference type="Proteomes" id="UP000694565"/>
    </source>
</evidence>
<dbReference type="Gene3D" id="1.25.40.410">
    <property type="match status" value="1"/>
</dbReference>
<dbReference type="InterPro" id="IPR037809">
    <property type="entry name" value="C2_Dock-D"/>
</dbReference>
<dbReference type="Pfam" id="PF00169">
    <property type="entry name" value="PH"/>
    <property type="match status" value="1"/>
</dbReference>
<dbReference type="GO" id="GO:0007264">
    <property type="term" value="P:small GTPase-mediated signal transduction"/>
    <property type="evidence" value="ECO:0007669"/>
    <property type="project" value="InterPro"/>
</dbReference>
<dbReference type="InterPro" id="IPR026791">
    <property type="entry name" value="DOCK"/>
</dbReference>
<dbReference type="Gene3D" id="2.60.40.150">
    <property type="entry name" value="C2 domain"/>
    <property type="match status" value="1"/>
</dbReference>
<evidence type="ECO:0000256" key="3">
    <source>
        <dbReference type="PROSITE-ProRule" id="PRU00983"/>
    </source>
</evidence>
<dbReference type="Pfam" id="PF14429">
    <property type="entry name" value="DOCK-C2"/>
    <property type="match status" value="1"/>
</dbReference>
<proteinExistence type="inferred from homology"/>
<evidence type="ECO:0000259" key="6">
    <source>
        <dbReference type="PROSITE" id="PS51651"/>
    </source>
</evidence>
<dbReference type="Pfam" id="PF20421">
    <property type="entry name" value="DHR-2_Lobe_C"/>
    <property type="match status" value="1"/>
</dbReference>
<dbReference type="SMART" id="SM00233">
    <property type="entry name" value="PH"/>
    <property type="match status" value="1"/>
</dbReference>
<dbReference type="PANTHER" id="PTHR23317">
    <property type="entry name" value="DEDICATOR OF CYTOKINESIS DOCK"/>
    <property type="match status" value="1"/>
</dbReference>
<evidence type="ECO:0000256" key="1">
    <source>
        <dbReference type="ARBA" id="ARBA00022553"/>
    </source>
</evidence>
<evidence type="ECO:0000259" key="4">
    <source>
        <dbReference type="PROSITE" id="PS50003"/>
    </source>
</evidence>
<keyword evidence="2" id="KW-0344">Guanine-nucleotide releasing factor</keyword>
<dbReference type="PROSITE" id="PS51650">
    <property type="entry name" value="C2_DOCK"/>
    <property type="match status" value="1"/>
</dbReference>
<dbReference type="PROSITE" id="PS50003">
    <property type="entry name" value="PH_DOMAIN"/>
    <property type="match status" value="1"/>
</dbReference>
<dbReference type="InterPro" id="IPR035892">
    <property type="entry name" value="C2_domain_sf"/>
</dbReference>
<dbReference type="InterPro" id="IPR016024">
    <property type="entry name" value="ARM-type_fold"/>
</dbReference>
<name>A0A8C2ZDR4_CYCLU</name>
<feature type="domain" description="PH" evidence="4">
    <location>
        <begin position="192"/>
        <end position="299"/>
    </location>
</feature>
<dbReference type="InterPro" id="IPR001849">
    <property type="entry name" value="PH_domain"/>
</dbReference>
<feature type="domain" description="DOCKER" evidence="6">
    <location>
        <begin position="1434"/>
        <end position="1885"/>
    </location>
</feature>
<dbReference type="SUPFAM" id="SSF50729">
    <property type="entry name" value="PH domain-like"/>
    <property type="match status" value="1"/>
</dbReference>
<dbReference type="Proteomes" id="UP000694565">
    <property type="component" value="Unplaced"/>
</dbReference>
<dbReference type="InterPro" id="IPR027007">
    <property type="entry name" value="C2_DOCK-type_domain"/>
</dbReference>
<dbReference type="Pfam" id="PF20422">
    <property type="entry name" value="DHR-2_Lobe_B"/>
    <property type="match status" value="1"/>
</dbReference>
<dbReference type="Pfam" id="PF11878">
    <property type="entry name" value="DOCK_C-D_N"/>
    <property type="match status" value="1"/>
</dbReference>
<dbReference type="FunFam" id="1.25.40.410:FF:000001">
    <property type="entry name" value="dedicator of cytokinesis protein 9 isoform X2"/>
    <property type="match status" value="1"/>
</dbReference>
<dbReference type="InterPro" id="IPR043161">
    <property type="entry name" value="DOCK_C_lobe_A"/>
</dbReference>
<organism evidence="7 8">
    <name type="scientific">Cyclopterus lumpus</name>
    <name type="common">Lumpsucker</name>
    <dbReference type="NCBI Taxonomy" id="8103"/>
    <lineage>
        <taxon>Eukaryota</taxon>
        <taxon>Metazoa</taxon>
        <taxon>Chordata</taxon>
        <taxon>Craniata</taxon>
        <taxon>Vertebrata</taxon>
        <taxon>Euteleostomi</taxon>
        <taxon>Actinopterygii</taxon>
        <taxon>Neopterygii</taxon>
        <taxon>Teleostei</taxon>
        <taxon>Neoteleostei</taxon>
        <taxon>Acanthomorphata</taxon>
        <taxon>Eupercaria</taxon>
        <taxon>Perciformes</taxon>
        <taxon>Cottioidei</taxon>
        <taxon>Cottales</taxon>
        <taxon>Cyclopteridae</taxon>
        <taxon>Cyclopterus</taxon>
    </lineage>
</organism>
<feature type="domain" description="C2 DOCK-type" evidence="5">
    <location>
        <begin position="600"/>
        <end position="774"/>
    </location>
</feature>
<dbReference type="FunFam" id="1.20.58.740:FF:000001">
    <property type="entry name" value="dedicator of cytokinesis protein 9 isoform X1"/>
    <property type="match status" value="1"/>
</dbReference>
<dbReference type="InterPro" id="IPR046769">
    <property type="entry name" value="DOCKER_Lobe_A"/>
</dbReference>
<dbReference type="CDD" id="cd13267">
    <property type="entry name" value="PH_DOCK-D"/>
    <property type="match status" value="1"/>
</dbReference>
<comment type="similarity">
    <text evidence="3">Belongs to the DOCK family.</text>
</comment>
<dbReference type="Gene3D" id="2.30.29.30">
    <property type="entry name" value="Pleckstrin-homology domain (PH domain)/Phosphotyrosine-binding domain (PTB)"/>
    <property type="match status" value="1"/>
</dbReference>
<dbReference type="Pfam" id="PF06920">
    <property type="entry name" value="DHR-2_Lobe_A"/>
    <property type="match status" value="1"/>
</dbReference>
<dbReference type="InterPro" id="IPR011993">
    <property type="entry name" value="PH-like_dom_sf"/>
</dbReference>
<keyword evidence="8" id="KW-1185">Reference proteome</keyword>
<evidence type="ECO:0000256" key="2">
    <source>
        <dbReference type="ARBA" id="ARBA00022658"/>
    </source>
</evidence>
<dbReference type="InterPro" id="IPR027357">
    <property type="entry name" value="DOCKER_dom"/>
</dbReference>
<reference evidence="7" key="2">
    <citation type="submission" date="2025-09" db="UniProtKB">
        <authorList>
            <consortium name="Ensembl"/>
        </authorList>
    </citation>
    <scope>IDENTIFICATION</scope>
</reference>
<keyword evidence="1" id="KW-0597">Phosphoprotein</keyword>
<dbReference type="GO" id="GO:0051491">
    <property type="term" value="P:positive regulation of filopodium assembly"/>
    <property type="evidence" value="ECO:0007669"/>
    <property type="project" value="TreeGrafter"/>
</dbReference>
<dbReference type="InterPro" id="IPR043162">
    <property type="entry name" value="DOCK_C_lobe_C"/>
</dbReference>
<dbReference type="InterPro" id="IPR046770">
    <property type="entry name" value="DOCKER_Lobe_B"/>
</dbReference>
<reference evidence="7" key="1">
    <citation type="submission" date="2025-08" db="UniProtKB">
        <authorList>
            <consortium name="Ensembl"/>
        </authorList>
    </citation>
    <scope>IDENTIFICATION</scope>
</reference>
<dbReference type="Ensembl" id="ENSCLMT00005026977.1">
    <property type="protein sequence ID" value="ENSCLMP00005025825.1"/>
    <property type="gene ID" value="ENSCLMG00005003991.1"/>
</dbReference>
<evidence type="ECO:0000313" key="7">
    <source>
        <dbReference type="Ensembl" id="ENSCLMP00005025825.1"/>
    </source>
</evidence>
<dbReference type="PROSITE" id="PS51651">
    <property type="entry name" value="DOCKER"/>
    <property type="match status" value="1"/>
</dbReference>
<dbReference type="GO" id="GO:0005085">
    <property type="term" value="F:guanyl-nucleotide exchange factor activity"/>
    <property type="evidence" value="ECO:0007669"/>
    <property type="project" value="UniProtKB-KW"/>
</dbReference>
<dbReference type="CDD" id="cd08697">
    <property type="entry name" value="C2_Dock-D"/>
    <property type="match status" value="1"/>
</dbReference>
<dbReference type="Gene3D" id="1.20.58.740">
    <property type="match status" value="1"/>
</dbReference>
<dbReference type="PANTHER" id="PTHR23317:SF81">
    <property type="entry name" value="DEDICATOR OF CYTOKINESIS PROTEIN 11"/>
    <property type="match status" value="1"/>
</dbReference>
<sequence>LSSSAATAPPRDANRWLTQHRICPPVLWHARIHVRKFTKRLSKPGTAAEVRQSVSEAVKSSVDLVQPKIIEPLDYEAVVFQRKAQIHSDPHRDLLLCPVDDVSVSPLIPAHFLQRPPPPRDELLLCLSVWQCIKMYNTDWHVINYKYEAYSGDFRMLPSKGLKTDKLPAHVFEIDEDAKDEDTSSLCSQRGGIMKQGWLQKANINSSLSVSIRVFKRRYFYLSQLPDGSYILNSYKDEKNCKETKGSIYLDSCIDVVQSPKMRRNGFELKMQDRYSHFLAADSEAEMEEWVITLRQALQSTTEASQDRRNGAETLDCSLGELYQTDQLNKLNRNEGRQKLFSLDPETQRLDFSGIEPDVKPFEERFGRRIMVSCHDLTFSLQGCVSEKGDSVLTNVEPFFISLALFDVSKSCKISADFHVDLNPPCVREMLTDASDSAKGNGLPVLQRVSEALLRFPTQGIFSVTNPHADIFLVARVEKVLQNGITHCAEPYIKTSDINKTAQKVLKAAKQSCQRLGQYRMPFAWAAKQVFKDAQGSLDMDGKFSPLYRQDSMCLLPPDTVTSSYVPVKPFEDGCERVSVEVEEFLPDEAKYNYPFTTYKNQLYICPLQLKYDNQKTFTKARNIAVCIQFRDSDEEGAPLLKCIYGKPGDSLFTSAAYAAVLHHNQSPEFYDEVKIELPVHVHEKHHILFTFYHISCESSSKAGGKRREGVESLVGHSWMPLLKDGRMQSVELQLPVAATLPPGYLCQDTRKSQPDIKWVENTKTLFKVRSHVASTIYAQDLHLHKFFQHCQLMRATSEGNPAELIKFLKCLHAMETHVIINFLPTVLMQLFGVLTAATKETHEIAVNSLRVIIHIVSRCHEEGLEHYLRSFLKYVFVTNPPSGNSRTTHEMLATAVTATLKQTADFNTSNKLLKYSWFFFETIAKSMAQYLQEGNRYKMPRAQRFPDSFHQALQSLVLSIMPHITIRHMEILEEARCINLSLANFIKRCLIVMNRGFAFGLVNHYMCHFGLRDPKVLTEMKFDFLMTVCNHEHFIPLNLPMAFGRTKMQRVQEQSLEFSLTEEYCRNHFLVGLLLREVAEALQQGPEVRQLAVNVLKNLLIKHAMDDRYTAFKNQQARICLLYMPLFELLYQNLKQLSAQPYASSHGLGLNVSLLEPWVTIVGLRGAVVTALESKPHLCASVCACVCVRVCACVRVCVCVCVCVLGTGPSEAEIHHQALLEGNISTEVALSVLDVLSLFTQCFKTQLLDSDGHNPLMKKVFDVYLTFLKVGQSEAALRHVFASLRAFINKFPLVLFKGRVTLCEALCCEVLKCCVSKLGSLRAEVSALLYLLMRNNYEYTKRKTFLRTHLQIIIAVSQLISDVALTGSSRFQESLSIINNFANSDKAMKSTAFPSEVKGLTKRIRTVLMATAQMREHERDPEMLLDLQYSLARSYASTPELRRTWLDSMARAHLKNGDLSEAAMCYVHVAALVAEYLHRKRLFADLFIFILYLFVPFCVFAVDSELFPSGLAAFKKITLNIEEEAAMREDTGMQDVYYTEEVLVEHLEVCVEALWKAERYELITHIAKLTIPVYEKRHEYEKLSRLYDTLHRAYNKIMEVIQSGRRLLGTYFRVAFYGQGFFEEEDGKEYIYKEPKLTGLSEISQRLLTLYGEKFGPENVKIIQDSNKVNPRDLDVKFAYVQVTFVKPYFEEKEAPEKKTDFEKCHNINRFVFEAPYTLSGKKHGGVEEQCKRRSVLTTANTFPYVKKRVEVVGEKQVELKPVEVAIDEMKARTAELTKLCSSQEVDMIQLQLKLQGCVSVQVNAGPMAYARAFLDDSKSNQNGIKKVKDLKDIFRRFVQACSIALDINERLIKEDQFEYHEGLKANFKDMVKELSDIIHEQVRIQPEPSVWIDTSKQ</sequence>
<dbReference type="GeneTree" id="ENSGT00940000155658"/>
<evidence type="ECO:0000259" key="5">
    <source>
        <dbReference type="PROSITE" id="PS51650"/>
    </source>
</evidence>
<protein>
    <submittedName>
        <fullName evidence="7">Dedicator of cytokinesis 11</fullName>
    </submittedName>
</protein>
<dbReference type="InterPro" id="IPR021816">
    <property type="entry name" value="DOCK_C/D_N"/>
</dbReference>
<accession>A0A8C2ZDR4</accession>